<feature type="compositionally biased region" description="Basic and acidic residues" evidence="1">
    <location>
        <begin position="58"/>
        <end position="72"/>
    </location>
</feature>
<sequence length="333" mass="37360">MTETMTGAMAGVTGEAMAADGELARSATRQEGTQHTRFLIEKHRNGILTVASVVEKEEELHVGKKEGDDTRKSAQHVQQHVQQQQQQQQQHKQQHKQQKQQKQQQQHTHQQQHPQGHRERLTARRVLGLLSSQTESDALRRLFVDVLQHGVDDNGRTGAGFFWECEPMTLHTLDDTFRMRLVPAPALDAISTDVDAFSEHFGGTDGQPQPRVVHFSNLGGDAELTVPVPLQGVDTRAYAHIGTYYGLQDRVAVAADGDQDSSNVLSALQQQRLDVLRVAADQALARLHRQPVICLSTSGLGVSYLHVRVDERPKYYVSRDFKDTYTRLLRSRT</sequence>
<feature type="compositionally biased region" description="Low complexity" evidence="1">
    <location>
        <begin position="75"/>
        <end position="91"/>
    </location>
</feature>
<evidence type="ECO:0000313" key="2">
    <source>
        <dbReference type="EMBL" id="EGD79773.1"/>
    </source>
</evidence>
<dbReference type="AlphaFoldDB" id="F2UQA5"/>
<dbReference type="EMBL" id="GL832988">
    <property type="protein sequence ID" value="EGD79773.1"/>
    <property type="molecule type" value="Genomic_DNA"/>
</dbReference>
<reference evidence="2" key="1">
    <citation type="submission" date="2009-08" db="EMBL/GenBank/DDBJ databases">
        <title>Annotation of Salpingoeca rosetta.</title>
        <authorList>
            <consortium name="The Broad Institute Genome Sequencing Platform"/>
            <person name="Russ C."/>
            <person name="Cuomo C."/>
            <person name="Burger G."/>
            <person name="Gray M.W."/>
            <person name="Holland P.W.H."/>
            <person name="King N."/>
            <person name="Lang F.B.F."/>
            <person name="Roger A.J."/>
            <person name="Ruiz-Trillo I."/>
            <person name="Young S.K."/>
            <person name="Zeng Q."/>
            <person name="Gargeya S."/>
            <person name="Alvarado L."/>
            <person name="Berlin A."/>
            <person name="Chapman S.B."/>
            <person name="Chen Z."/>
            <person name="Freedman E."/>
            <person name="Gellesch M."/>
            <person name="Goldberg J."/>
            <person name="Griggs A."/>
            <person name="Gujja S."/>
            <person name="Heilman E."/>
            <person name="Heiman D."/>
            <person name="Howarth C."/>
            <person name="Mehta T."/>
            <person name="Neiman D."/>
            <person name="Pearson M."/>
            <person name="Roberts A."/>
            <person name="Saif S."/>
            <person name="Shea T."/>
            <person name="Shenoy N."/>
            <person name="Sisk P."/>
            <person name="Stolte C."/>
            <person name="Sykes S."/>
            <person name="White J."/>
            <person name="Yandava C."/>
            <person name="Haas B."/>
            <person name="Nusbaum C."/>
            <person name="Birren B."/>
        </authorList>
    </citation>
    <scope>NUCLEOTIDE SEQUENCE [LARGE SCALE GENOMIC DNA]</scope>
    <source>
        <strain evidence="2">ATCC 50818</strain>
    </source>
</reference>
<gene>
    <name evidence="2" type="ORF">PTSG_10758</name>
</gene>
<evidence type="ECO:0000313" key="3">
    <source>
        <dbReference type="Proteomes" id="UP000007799"/>
    </source>
</evidence>
<dbReference type="Pfam" id="PF22086">
    <property type="entry name" value="DUF6940"/>
    <property type="match status" value="1"/>
</dbReference>
<accession>F2UQA5</accession>
<organism evidence="3">
    <name type="scientific">Salpingoeca rosetta (strain ATCC 50818 / BSB-021)</name>
    <dbReference type="NCBI Taxonomy" id="946362"/>
    <lineage>
        <taxon>Eukaryota</taxon>
        <taxon>Choanoflagellata</taxon>
        <taxon>Craspedida</taxon>
        <taxon>Salpingoecidae</taxon>
        <taxon>Salpingoeca</taxon>
    </lineage>
</organism>
<dbReference type="GeneID" id="16069257"/>
<dbReference type="InParanoid" id="F2UQA5"/>
<dbReference type="RefSeq" id="XP_004988722.1">
    <property type="nucleotide sequence ID" value="XM_004988665.1"/>
</dbReference>
<dbReference type="OrthoDB" id="2442587at2759"/>
<feature type="compositionally biased region" description="Low complexity" evidence="1">
    <location>
        <begin position="100"/>
        <end position="113"/>
    </location>
</feature>
<keyword evidence="3" id="KW-1185">Reference proteome</keyword>
<evidence type="ECO:0000256" key="1">
    <source>
        <dbReference type="SAM" id="MobiDB-lite"/>
    </source>
</evidence>
<protein>
    <submittedName>
        <fullName evidence="2">Uncharacterized protein</fullName>
    </submittedName>
</protein>
<dbReference type="InterPro" id="IPR054220">
    <property type="entry name" value="DUF6940"/>
</dbReference>
<dbReference type="KEGG" id="sre:PTSG_10758"/>
<dbReference type="Proteomes" id="UP000007799">
    <property type="component" value="Unassembled WGS sequence"/>
</dbReference>
<proteinExistence type="predicted"/>
<name>F2UQA5_SALR5</name>
<feature type="region of interest" description="Disordered" evidence="1">
    <location>
        <begin position="58"/>
        <end position="119"/>
    </location>
</feature>